<keyword evidence="2" id="KW-1185">Reference proteome</keyword>
<protein>
    <submittedName>
        <fullName evidence="1">Uncharacterized protein</fullName>
    </submittedName>
</protein>
<proteinExistence type="predicted"/>
<dbReference type="Proteomes" id="UP000324222">
    <property type="component" value="Unassembled WGS sequence"/>
</dbReference>
<evidence type="ECO:0000313" key="1">
    <source>
        <dbReference type="EMBL" id="MPC27068.1"/>
    </source>
</evidence>
<dbReference type="AlphaFoldDB" id="A0A5B7DZY4"/>
<sequence>MLDEANKCQVETRVTTFCLSQEHQSSEYSPLSLALPPSRNKTSTVVPCLVPLTAHSWKSSHLREINSSM</sequence>
<dbReference type="EMBL" id="VSRR010001687">
    <property type="protein sequence ID" value="MPC27068.1"/>
    <property type="molecule type" value="Genomic_DNA"/>
</dbReference>
<accession>A0A5B7DZY4</accession>
<evidence type="ECO:0000313" key="2">
    <source>
        <dbReference type="Proteomes" id="UP000324222"/>
    </source>
</evidence>
<comment type="caution">
    <text evidence="1">The sequence shown here is derived from an EMBL/GenBank/DDBJ whole genome shotgun (WGS) entry which is preliminary data.</text>
</comment>
<name>A0A5B7DZY4_PORTR</name>
<reference evidence="1 2" key="1">
    <citation type="submission" date="2019-05" db="EMBL/GenBank/DDBJ databases">
        <title>Another draft genome of Portunus trituberculatus and its Hox gene families provides insights of decapod evolution.</title>
        <authorList>
            <person name="Jeong J.-H."/>
            <person name="Song I."/>
            <person name="Kim S."/>
            <person name="Choi T."/>
            <person name="Kim D."/>
            <person name="Ryu S."/>
            <person name="Kim W."/>
        </authorList>
    </citation>
    <scope>NUCLEOTIDE SEQUENCE [LARGE SCALE GENOMIC DNA]</scope>
    <source>
        <tissue evidence="1">Muscle</tissue>
    </source>
</reference>
<organism evidence="1 2">
    <name type="scientific">Portunus trituberculatus</name>
    <name type="common">Swimming crab</name>
    <name type="synonym">Neptunus trituberculatus</name>
    <dbReference type="NCBI Taxonomy" id="210409"/>
    <lineage>
        <taxon>Eukaryota</taxon>
        <taxon>Metazoa</taxon>
        <taxon>Ecdysozoa</taxon>
        <taxon>Arthropoda</taxon>
        <taxon>Crustacea</taxon>
        <taxon>Multicrustacea</taxon>
        <taxon>Malacostraca</taxon>
        <taxon>Eumalacostraca</taxon>
        <taxon>Eucarida</taxon>
        <taxon>Decapoda</taxon>
        <taxon>Pleocyemata</taxon>
        <taxon>Brachyura</taxon>
        <taxon>Eubrachyura</taxon>
        <taxon>Portunoidea</taxon>
        <taxon>Portunidae</taxon>
        <taxon>Portuninae</taxon>
        <taxon>Portunus</taxon>
    </lineage>
</organism>
<gene>
    <name evidence="1" type="ORF">E2C01_020223</name>
</gene>